<name>A0A183GAV6_HELPZ</name>
<sequence length="156" mass="17999">MIGVDGGKKERSIVVEWLPEPAAELTSSAKQRDLEGKVYRMCKYEPGRVRKVKIVLPSKSHWAIAPSNSWRLRDSTIFRKFAYAAACLLTREGSQLKVRFNEEVDVIADYKPYLPTVLRSVVRICHTQWWQLVTLMFIQFSTSSDYAFNEEEVVIP</sequence>
<evidence type="ECO:0000313" key="3">
    <source>
        <dbReference type="WBParaSite" id="HPBE_0001918401-mRNA-1"/>
    </source>
</evidence>
<reference evidence="3" key="2">
    <citation type="submission" date="2019-09" db="UniProtKB">
        <authorList>
            <consortium name="WormBaseParasite"/>
        </authorList>
    </citation>
    <scope>IDENTIFICATION</scope>
</reference>
<evidence type="ECO:0000313" key="2">
    <source>
        <dbReference type="Proteomes" id="UP000050761"/>
    </source>
</evidence>
<dbReference type="Proteomes" id="UP000050761">
    <property type="component" value="Unassembled WGS sequence"/>
</dbReference>
<accession>A0A183GAV6</accession>
<proteinExistence type="predicted"/>
<reference evidence="1 2" key="1">
    <citation type="submission" date="2018-11" db="EMBL/GenBank/DDBJ databases">
        <authorList>
            <consortium name="Pathogen Informatics"/>
        </authorList>
    </citation>
    <scope>NUCLEOTIDE SEQUENCE [LARGE SCALE GENOMIC DNA]</scope>
</reference>
<keyword evidence="2" id="KW-1185">Reference proteome</keyword>
<protein>
    <submittedName>
        <fullName evidence="3">MSP domain-containing protein</fullName>
    </submittedName>
</protein>
<dbReference type="EMBL" id="UZAH01031188">
    <property type="protein sequence ID" value="VDP14295.1"/>
    <property type="molecule type" value="Genomic_DNA"/>
</dbReference>
<dbReference type="AlphaFoldDB" id="A0A183GAV6"/>
<organism evidence="2 3">
    <name type="scientific">Heligmosomoides polygyrus</name>
    <name type="common">Parasitic roundworm</name>
    <dbReference type="NCBI Taxonomy" id="6339"/>
    <lineage>
        <taxon>Eukaryota</taxon>
        <taxon>Metazoa</taxon>
        <taxon>Ecdysozoa</taxon>
        <taxon>Nematoda</taxon>
        <taxon>Chromadorea</taxon>
        <taxon>Rhabditida</taxon>
        <taxon>Rhabditina</taxon>
        <taxon>Rhabditomorpha</taxon>
        <taxon>Strongyloidea</taxon>
        <taxon>Heligmosomidae</taxon>
        <taxon>Heligmosomoides</taxon>
    </lineage>
</organism>
<accession>A0A3P8C7M6</accession>
<dbReference type="WBParaSite" id="HPBE_0001918401-mRNA-1">
    <property type="protein sequence ID" value="HPBE_0001918401-mRNA-1"/>
    <property type="gene ID" value="HPBE_0001918401"/>
</dbReference>
<evidence type="ECO:0000313" key="1">
    <source>
        <dbReference type="EMBL" id="VDP14295.1"/>
    </source>
</evidence>
<gene>
    <name evidence="1" type="ORF">HPBE_LOCUS19183</name>
</gene>